<dbReference type="PANTHER" id="PTHR42742">
    <property type="entry name" value="TRANSCRIPTIONAL REPRESSOR MPRA"/>
    <property type="match status" value="1"/>
</dbReference>
<dbReference type="Gene3D" id="3.30.420.40">
    <property type="match status" value="2"/>
</dbReference>
<evidence type="ECO:0000256" key="1">
    <source>
        <dbReference type="ARBA" id="ARBA00001946"/>
    </source>
</evidence>
<comment type="catalytic activity">
    <reaction evidence="12">
        <text>D-fructose + ATP = D-fructose 6-phosphate + ADP + H(+)</text>
        <dbReference type="Rhea" id="RHEA:16125"/>
        <dbReference type="ChEBI" id="CHEBI:15378"/>
        <dbReference type="ChEBI" id="CHEBI:30616"/>
        <dbReference type="ChEBI" id="CHEBI:37721"/>
        <dbReference type="ChEBI" id="CHEBI:61527"/>
        <dbReference type="ChEBI" id="CHEBI:456216"/>
        <dbReference type="EC" id="2.7.1.4"/>
    </reaction>
</comment>
<gene>
    <name evidence="14" type="ORF">DL238_06795</name>
</gene>
<comment type="similarity">
    <text evidence="2">Belongs to the ROK (NagC/XylR) family.</text>
</comment>
<evidence type="ECO:0000256" key="5">
    <source>
        <dbReference type="ARBA" id="ARBA00022741"/>
    </source>
</evidence>
<keyword evidence="6" id="KW-0418">Kinase</keyword>
<dbReference type="GO" id="GO:0005524">
    <property type="term" value="F:ATP binding"/>
    <property type="evidence" value="ECO:0007669"/>
    <property type="project" value="UniProtKB-KW"/>
</dbReference>
<evidence type="ECO:0000256" key="6">
    <source>
        <dbReference type="ARBA" id="ARBA00022777"/>
    </source>
</evidence>
<dbReference type="FunFam" id="3.30.420.40:FF:000153">
    <property type="entry name" value="Putative fructokinase"/>
    <property type="match status" value="1"/>
</dbReference>
<dbReference type="GO" id="GO:0008865">
    <property type="term" value="F:fructokinase activity"/>
    <property type="evidence" value="ECO:0007669"/>
    <property type="project" value="UniProtKB-EC"/>
</dbReference>
<sequence>MIGGIEAGGTKFVLATGLRDGTVLDRHIIPTRDPETTLAQAGAWFGARGEVSALGIGSFGPVDLDPVSDTWGHITSTPKPGWRGCDHAGYFRRELGCPVGFDTDVNAAAIAEWRARRADPAQALAYVTVGTGIGGGIVSAGRILGGATHPEVGHIRVARHPEDREFDGSCPYHGDCLEGLASGPAILARWGAPLNELDDPDASKIIAHYVAQLCKALFSIAAVDGIVLGGGVMGTVGLLDRVREFVRILDQGYLPRGAERWIEAPLLGQDSGIVGALLLADEALRTDRS</sequence>
<keyword evidence="4" id="KW-0479">Metal-binding</keyword>
<dbReference type="InterPro" id="IPR043129">
    <property type="entry name" value="ATPase_NBD"/>
</dbReference>
<evidence type="ECO:0000313" key="15">
    <source>
        <dbReference type="Proteomes" id="UP000254101"/>
    </source>
</evidence>
<dbReference type="PANTHER" id="PTHR42742:SF3">
    <property type="entry name" value="FRUCTOKINASE"/>
    <property type="match status" value="1"/>
</dbReference>
<evidence type="ECO:0000256" key="7">
    <source>
        <dbReference type="ARBA" id="ARBA00022833"/>
    </source>
</evidence>
<dbReference type="SUPFAM" id="SSF53067">
    <property type="entry name" value="Actin-like ATPase domain"/>
    <property type="match status" value="1"/>
</dbReference>
<dbReference type="OrthoDB" id="9783435at2"/>
<evidence type="ECO:0000256" key="12">
    <source>
        <dbReference type="ARBA" id="ARBA00048451"/>
    </source>
</evidence>
<dbReference type="PROSITE" id="PS01125">
    <property type="entry name" value="ROK"/>
    <property type="match status" value="1"/>
</dbReference>
<keyword evidence="9" id="KW-0460">Magnesium</keyword>
<evidence type="ECO:0000256" key="9">
    <source>
        <dbReference type="ARBA" id="ARBA00022842"/>
    </source>
</evidence>
<keyword evidence="5" id="KW-0547">Nucleotide-binding</keyword>
<keyword evidence="7" id="KW-0862">Zinc</keyword>
<name>A0A395LP11_9SPHN</name>
<keyword evidence="3" id="KW-0808">Transferase</keyword>
<organism evidence="14 15">
    <name type="scientific">Alteriqipengyuania lutimaris</name>
    <dbReference type="NCBI Taxonomy" id="1538146"/>
    <lineage>
        <taxon>Bacteria</taxon>
        <taxon>Pseudomonadati</taxon>
        <taxon>Pseudomonadota</taxon>
        <taxon>Alphaproteobacteria</taxon>
        <taxon>Sphingomonadales</taxon>
        <taxon>Erythrobacteraceae</taxon>
        <taxon>Alteriqipengyuania</taxon>
    </lineage>
</organism>
<comment type="cofactor">
    <cofactor evidence="1">
        <name>Mg(2+)</name>
        <dbReference type="ChEBI" id="CHEBI:18420"/>
    </cofactor>
</comment>
<reference evidence="14 15" key="1">
    <citation type="submission" date="2018-07" db="EMBL/GenBank/DDBJ databases">
        <title>Erythrobacter nanhaiensis sp. nov., a novel member of the genus Erythrobacter isolated from the South China Sea.</title>
        <authorList>
            <person name="Chen X."/>
            <person name="Liu J."/>
        </authorList>
    </citation>
    <scope>NUCLEOTIDE SEQUENCE [LARGE SCALE GENOMIC DNA]</scope>
    <source>
        <strain evidence="14 15">S-5</strain>
    </source>
</reference>
<comment type="caution">
    <text evidence="14">The sequence shown here is derived from an EMBL/GenBank/DDBJ whole genome shotgun (WGS) entry which is preliminary data.</text>
</comment>
<evidence type="ECO:0000256" key="3">
    <source>
        <dbReference type="ARBA" id="ARBA00022679"/>
    </source>
</evidence>
<evidence type="ECO:0000256" key="8">
    <source>
        <dbReference type="ARBA" id="ARBA00022840"/>
    </source>
</evidence>
<keyword evidence="13" id="KW-1133">Transmembrane helix</keyword>
<evidence type="ECO:0000256" key="11">
    <source>
        <dbReference type="ARBA" id="ARBA00038887"/>
    </source>
</evidence>
<dbReference type="InterPro" id="IPR051804">
    <property type="entry name" value="Carb_Metab_Reg_Kinase/Isom"/>
</dbReference>
<proteinExistence type="inferred from homology"/>
<dbReference type="EMBL" id="QRBB01000001">
    <property type="protein sequence ID" value="RDS78581.1"/>
    <property type="molecule type" value="Genomic_DNA"/>
</dbReference>
<dbReference type="CDD" id="cd24067">
    <property type="entry name" value="ASKHA_NBD_ROK_BsFRK-like"/>
    <property type="match status" value="1"/>
</dbReference>
<dbReference type="EC" id="2.7.1.4" evidence="11"/>
<dbReference type="InterPro" id="IPR049874">
    <property type="entry name" value="ROK_cs"/>
</dbReference>
<evidence type="ECO:0000256" key="4">
    <source>
        <dbReference type="ARBA" id="ARBA00022723"/>
    </source>
</evidence>
<dbReference type="Pfam" id="PF00480">
    <property type="entry name" value="ROK"/>
    <property type="match status" value="1"/>
</dbReference>
<protein>
    <recommendedName>
        <fullName evidence="11">fructokinase</fullName>
        <ecNumber evidence="11">2.7.1.4</ecNumber>
    </recommendedName>
</protein>
<evidence type="ECO:0000256" key="2">
    <source>
        <dbReference type="ARBA" id="ARBA00006479"/>
    </source>
</evidence>
<accession>A0A395LP11</accession>
<dbReference type="AlphaFoldDB" id="A0A395LP11"/>
<keyword evidence="15" id="KW-1185">Reference proteome</keyword>
<evidence type="ECO:0000256" key="10">
    <source>
        <dbReference type="ARBA" id="ARBA00023277"/>
    </source>
</evidence>
<dbReference type="InterPro" id="IPR000600">
    <property type="entry name" value="ROK"/>
</dbReference>
<evidence type="ECO:0000313" key="14">
    <source>
        <dbReference type="EMBL" id="RDS78581.1"/>
    </source>
</evidence>
<feature type="transmembrane region" description="Helical" evidence="13">
    <location>
        <begin position="216"/>
        <end position="239"/>
    </location>
</feature>
<keyword evidence="13" id="KW-0812">Transmembrane</keyword>
<keyword evidence="10" id="KW-0119">Carbohydrate metabolism</keyword>
<dbReference type="GO" id="GO:0046872">
    <property type="term" value="F:metal ion binding"/>
    <property type="evidence" value="ECO:0007669"/>
    <property type="project" value="UniProtKB-KW"/>
</dbReference>
<keyword evidence="8" id="KW-0067">ATP-binding</keyword>
<keyword evidence="13" id="KW-0472">Membrane</keyword>
<evidence type="ECO:0000256" key="13">
    <source>
        <dbReference type="SAM" id="Phobius"/>
    </source>
</evidence>
<dbReference type="Proteomes" id="UP000254101">
    <property type="component" value="Unassembled WGS sequence"/>
</dbReference>